<reference evidence="10 11" key="1">
    <citation type="journal article" date="2018" name="Genome Biol. Evol.">
        <title>Multiple Roots of Fruiting Body Formation in Amoebozoa.</title>
        <authorList>
            <person name="Hillmann F."/>
            <person name="Forbes G."/>
            <person name="Novohradska S."/>
            <person name="Ferling I."/>
            <person name="Riege K."/>
            <person name="Groth M."/>
            <person name="Westermann M."/>
            <person name="Marz M."/>
            <person name="Spaller T."/>
            <person name="Winckler T."/>
            <person name="Schaap P."/>
            <person name="Glockner G."/>
        </authorList>
    </citation>
    <scope>NUCLEOTIDE SEQUENCE [LARGE SCALE GENOMIC DNA]</scope>
    <source>
        <strain evidence="10 11">Jena</strain>
    </source>
</reference>
<feature type="compositionally biased region" description="Basic and acidic residues" evidence="7">
    <location>
        <begin position="78"/>
        <end position="87"/>
    </location>
</feature>
<dbReference type="EC" id="3.1.4.11" evidence="1 6"/>
<evidence type="ECO:0000256" key="1">
    <source>
        <dbReference type="ARBA" id="ARBA00012368"/>
    </source>
</evidence>
<dbReference type="InterPro" id="IPR001711">
    <property type="entry name" value="PLipase_C_Pinositol-sp_Y"/>
</dbReference>
<organism evidence="10 11">
    <name type="scientific">Planoprotostelium fungivorum</name>
    <dbReference type="NCBI Taxonomy" id="1890364"/>
    <lineage>
        <taxon>Eukaryota</taxon>
        <taxon>Amoebozoa</taxon>
        <taxon>Evosea</taxon>
        <taxon>Variosea</taxon>
        <taxon>Cavosteliida</taxon>
        <taxon>Cavosteliaceae</taxon>
        <taxon>Planoprotostelium</taxon>
    </lineage>
</organism>
<evidence type="ECO:0000256" key="7">
    <source>
        <dbReference type="SAM" id="MobiDB-lite"/>
    </source>
</evidence>
<keyword evidence="3 6" id="KW-0442">Lipid degradation</keyword>
<feature type="region of interest" description="Disordered" evidence="7">
    <location>
        <begin position="130"/>
        <end position="226"/>
    </location>
</feature>
<keyword evidence="11" id="KW-1185">Reference proteome</keyword>
<dbReference type="SUPFAM" id="SSF51695">
    <property type="entry name" value="PLC-like phosphodiesterases"/>
    <property type="match status" value="1"/>
</dbReference>
<dbReference type="SMART" id="SM00239">
    <property type="entry name" value="C2"/>
    <property type="match status" value="1"/>
</dbReference>
<dbReference type="InterPro" id="IPR035892">
    <property type="entry name" value="C2_domain_sf"/>
</dbReference>
<proteinExistence type="predicted"/>
<dbReference type="CDD" id="cd15898">
    <property type="entry name" value="EFh_PI-PLC"/>
    <property type="match status" value="1"/>
</dbReference>
<dbReference type="InterPro" id="IPR011992">
    <property type="entry name" value="EF-hand-dom_pair"/>
</dbReference>
<dbReference type="PROSITE" id="PS50008">
    <property type="entry name" value="PIPLC_Y_DOMAIN"/>
    <property type="match status" value="1"/>
</dbReference>
<dbReference type="PRINTS" id="PR00390">
    <property type="entry name" value="PHPHLIPASEC"/>
</dbReference>
<dbReference type="Gene3D" id="1.10.238.10">
    <property type="entry name" value="EF-hand"/>
    <property type="match status" value="1"/>
</dbReference>
<dbReference type="Gene3D" id="2.60.40.150">
    <property type="entry name" value="C2 domain"/>
    <property type="match status" value="1"/>
</dbReference>
<dbReference type="SUPFAM" id="SSF49562">
    <property type="entry name" value="C2 domain (Calcium/lipid-binding domain, CaLB)"/>
    <property type="match status" value="1"/>
</dbReference>
<dbReference type="Gene3D" id="2.30.29.30">
    <property type="entry name" value="Pleckstrin-homology domain (PH domain)/Phosphotyrosine-binding domain (PTB)"/>
    <property type="match status" value="1"/>
</dbReference>
<evidence type="ECO:0000256" key="6">
    <source>
        <dbReference type="RuleBase" id="RU361133"/>
    </source>
</evidence>
<dbReference type="GO" id="GO:0004435">
    <property type="term" value="F:phosphatidylinositol-4,5-bisphosphate phospholipase C activity"/>
    <property type="evidence" value="ECO:0007669"/>
    <property type="project" value="UniProtKB-EC"/>
</dbReference>
<dbReference type="GO" id="GO:0048015">
    <property type="term" value="P:phosphatidylinositol-mediated signaling"/>
    <property type="evidence" value="ECO:0007669"/>
    <property type="project" value="TreeGrafter"/>
</dbReference>
<feature type="region of interest" description="Disordered" evidence="7">
    <location>
        <begin position="576"/>
        <end position="674"/>
    </location>
</feature>
<dbReference type="Pfam" id="PF00387">
    <property type="entry name" value="PI-PLC-Y"/>
    <property type="match status" value="1"/>
</dbReference>
<evidence type="ECO:0000259" key="9">
    <source>
        <dbReference type="PROSITE" id="PS50008"/>
    </source>
</evidence>
<comment type="caution">
    <text evidence="10">The sequence shown here is derived from an EMBL/GenBank/DDBJ whole genome shotgun (WGS) entry which is preliminary data.</text>
</comment>
<dbReference type="CDD" id="cd00275">
    <property type="entry name" value="C2_PLC_like"/>
    <property type="match status" value="1"/>
</dbReference>
<sequence>MGKDDDKKKKEEDKLRKEEEKRRKEEEKKKKKEDKKREDDQRKLERQEKRNSKRLGSSYSSHSSAHTTDVSSQGSDTDSMREEERREKPRRPLSMHIPSPYKRNNEFRSSLDAGKAAQLGLLQLEENDDTVQFTFHRSPTETPRVDPVKQKNDDRSRSTSLGSQSMGKLEDSRSSSPIDTGEKPSMKDSLAPPVMDDDFDGKLTELSDISDDEIMKSPNGENHSSAKMTLEARSRMAEEQQLQEQLRQQIKIAEIERTVKRESLSHVDQNGKSVASSKIPHLDSIVDSPLIATALKNSPNGKEDSSEGESSIEASQSWNDMNRDTDSETQVTTEVVDELRENFDQFMEECQINRVFKQVLVAVLMERPDDVFAFSAQKLREFGKIATKPHFCFFYEYYECVDLSLTTEERPFISDSDHMKLYLKESAEQQALWHHKGRRIPHNNLERTHRFQITRTDTCICGDVSKNYRLVDPYAPPVDPYTYGNQASYPDPYPQNFAPYPNETLPPNLSYSSGPIAPQYTPHLSPPQYHPVPSSYPPLDPNHPVHPLPPSQHAHVPYTIQPTPIYPHPHDAYNVHAAPPPTTNVQSHPPHPNLGRYSSMPDIVSPPRHHHQNHAQDPIAQHHPPLSLHQSLDVGPPQQAQYGNTSYEYRPQDSLQAAPDDPHERVGPPKVPRRFNKFSAEDMRRYLSNTWVKVHVDTRARPGDEELETFMRNGSKVHSIGRTLGRIKSKHLRLAPSRRGIEMKAGKVIHFSDIDYIKKGKRSSTGDKKAAHIEECFSLLCLTGKNYEFVCTDVASVDMWLWGLEMMINRERSGVSPEMMMIQRLWSTIPSDQLKSSQVQNLLKKFNYFDSIDHIKHQMKMVDNDGDPDRLSYREFIDLYFSLVSRREFTDVFDHWAGRGAPTMSAETLLSFLVQEQGEKEMTLEAAQVLIDHIERQLRGRESGVLSREGFERYMSDTHLNGPLHLYTHNVYQDMNQPLSYYWINSSHNTYLEGDQLTSRSSVEMYKRVLLTGCRCIELDCWDGPEGEPIIYHGRTLTSKVYFSHVLMCIRDYAFIASPYPVILSIELHCSHGQQIRMASLFTSIFTTMLELPNVENQKALPSPTKLMGKILIKNKRRDQRGVDDIYQPDEEHNDIGRADPVPVKNLAKELSDLVFLATVGLKDFHDMKKIADEMVSVSEGKISTISKTRADEMARFNVEQMCRVYPKGSRVDSSNYEPSMPWNMGCQLVALNFQTESRPIWLNRGKFSDNGNCGYVLKPAFLLRKTSEINEPKDGANRVWNLSAPFRPRSSHISQITVEVLSARSLPRTSLAGIIKSIANPFVRVAIVGVEADTVEDKTLQFYGNGFNPSWNSTFQFTLTVSDLALLLIRVESSDKLGADKMGYFSAPVHNLRTGFRTLPLYRDDHKLIPMANLLCRFTVVSDM</sequence>
<dbReference type="InterPro" id="IPR000008">
    <property type="entry name" value="C2_dom"/>
</dbReference>
<evidence type="ECO:0000313" key="11">
    <source>
        <dbReference type="Proteomes" id="UP000241769"/>
    </source>
</evidence>
<dbReference type="PANTHER" id="PTHR10336">
    <property type="entry name" value="PHOSPHOINOSITIDE-SPECIFIC PHOSPHOLIPASE C FAMILY PROTEIN"/>
    <property type="match status" value="1"/>
</dbReference>
<dbReference type="Pfam" id="PF09279">
    <property type="entry name" value="EF-hand_like"/>
    <property type="match status" value="1"/>
</dbReference>
<dbReference type="Proteomes" id="UP000241769">
    <property type="component" value="Unassembled WGS sequence"/>
</dbReference>
<dbReference type="InterPro" id="IPR017946">
    <property type="entry name" value="PLC-like_Pdiesterase_TIM-brl"/>
</dbReference>
<dbReference type="InterPro" id="IPR001192">
    <property type="entry name" value="PI-PLC_fam"/>
</dbReference>
<feature type="domain" description="PI-PLC Y-box" evidence="9">
    <location>
        <begin position="1174"/>
        <end position="1263"/>
    </location>
</feature>
<feature type="domain" description="C2" evidence="8">
    <location>
        <begin position="1277"/>
        <end position="1404"/>
    </location>
</feature>
<evidence type="ECO:0000256" key="2">
    <source>
        <dbReference type="ARBA" id="ARBA00022801"/>
    </source>
</evidence>
<evidence type="ECO:0000256" key="3">
    <source>
        <dbReference type="ARBA" id="ARBA00022963"/>
    </source>
</evidence>
<evidence type="ECO:0000259" key="8">
    <source>
        <dbReference type="PROSITE" id="PS50004"/>
    </source>
</evidence>
<accession>A0A2P6NHM9</accession>
<feature type="compositionally biased region" description="Polar residues" evidence="7">
    <location>
        <begin position="638"/>
        <end position="647"/>
    </location>
</feature>
<keyword evidence="5" id="KW-0807">Transducer</keyword>
<dbReference type="InterPro" id="IPR015359">
    <property type="entry name" value="PLC_EF-hand-like"/>
</dbReference>
<dbReference type="EMBL" id="MDYQ01000082">
    <property type="protein sequence ID" value="PRP83460.1"/>
    <property type="molecule type" value="Genomic_DNA"/>
</dbReference>
<dbReference type="GO" id="GO:0051209">
    <property type="term" value="P:release of sequestered calcium ion into cytosol"/>
    <property type="evidence" value="ECO:0007669"/>
    <property type="project" value="TreeGrafter"/>
</dbReference>
<name>A0A2P6NHM9_9EUKA</name>
<protein>
    <recommendedName>
        <fullName evidence="1 6">Phosphoinositide phospholipase C</fullName>
        <ecNumber evidence="1 6">3.1.4.11</ecNumber>
    </recommendedName>
</protein>
<dbReference type="Pfam" id="PF00388">
    <property type="entry name" value="PI-PLC-X"/>
    <property type="match status" value="1"/>
</dbReference>
<dbReference type="PROSITE" id="PS50004">
    <property type="entry name" value="C2"/>
    <property type="match status" value="1"/>
</dbReference>
<dbReference type="PANTHER" id="PTHR10336:SF36">
    <property type="entry name" value="1-PHOSPHATIDYLINOSITOL 4,5-BISPHOSPHATE PHOSPHODIESTERASE BETA-4"/>
    <property type="match status" value="1"/>
</dbReference>
<keyword evidence="4 6" id="KW-0443">Lipid metabolism</keyword>
<feature type="compositionally biased region" description="Polar residues" evidence="7">
    <location>
        <begin position="130"/>
        <end position="141"/>
    </location>
</feature>
<dbReference type="InterPro" id="IPR000909">
    <property type="entry name" value="PLipase_C_PInositol-sp_X_dom"/>
</dbReference>
<feature type="compositionally biased region" description="Basic and acidic residues" evidence="7">
    <location>
        <begin position="1"/>
        <end position="28"/>
    </location>
</feature>
<feature type="region of interest" description="Disordered" evidence="7">
    <location>
        <begin position="295"/>
        <end position="330"/>
    </location>
</feature>
<evidence type="ECO:0000313" key="10">
    <source>
        <dbReference type="EMBL" id="PRP83460.1"/>
    </source>
</evidence>
<keyword evidence="2 6" id="KW-0378">Hydrolase</keyword>
<dbReference type="SUPFAM" id="SSF47473">
    <property type="entry name" value="EF-hand"/>
    <property type="match status" value="1"/>
</dbReference>
<dbReference type="InParanoid" id="A0A2P6NHM9"/>
<dbReference type="PROSITE" id="PS50007">
    <property type="entry name" value="PIPLC_X_DOMAIN"/>
    <property type="match status" value="1"/>
</dbReference>
<dbReference type="Pfam" id="PF00168">
    <property type="entry name" value="C2"/>
    <property type="match status" value="1"/>
</dbReference>
<feature type="compositionally biased region" description="Polar residues" evidence="7">
    <location>
        <begin position="65"/>
        <end position="77"/>
    </location>
</feature>
<comment type="catalytic activity">
    <reaction evidence="6">
        <text>a 1,2-diacyl-sn-glycero-3-phospho-(1D-myo-inositol-4,5-bisphosphate) + H2O = 1D-myo-inositol 1,4,5-trisphosphate + a 1,2-diacyl-sn-glycerol + H(+)</text>
        <dbReference type="Rhea" id="RHEA:33179"/>
        <dbReference type="ChEBI" id="CHEBI:15377"/>
        <dbReference type="ChEBI" id="CHEBI:15378"/>
        <dbReference type="ChEBI" id="CHEBI:17815"/>
        <dbReference type="ChEBI" id="CHEBI:58456"/>
        <dbReference type="ChEBI" id="CHEBI:203600"/>
        <dbReference type="EC" id="3.1.4.11"/>
    </reaction>
</comment>
<dbReference type="SMART" id="SM00149">
    <property type="entry name" value="PLCYc"/>
    <property type="match status" value="1"/>
</dbReference>
<dbReference type="GO" id="GO:0016042">
    <property type="term" value="P:lipid catabolic process"/>
    <property type="evidence" value="ECO:0007669"/>
    <property type="project" value="UniProtKB-KW"/>
</dbReference>
<dbReference type="OrthoDB" id="269822at2759"/>
<feature type="compositionally biased region" description="Basic and acidic residues" evidence="7">
    <location>
        <begin position="143"/>
        <end position="157"/>
    </location>
</feature>
<feature type="compositionally biased region" description="Basic and acidic residues" evidence="7">
    <location>
        <begin position="35"/>
        <end position="50"/>
    </location>
</feature>
<dbReference type="Gene3D" id="3.20.20.190">
    <property type="entry name" value="Phosphatidylinositol (PI) phosphodiesterase"/>
    <property type="match status" value="1"/>
</dbReference>
<feature type="compositionally biased region" description="Polar residues" evidence="7">
    <location>
        <begin position="308"/>
        <end position="320"/>
    </location>
</feature>
<dbReference type="CDD" id="cd08558">
    <property type="entry name" value="PI-PLCc_eukaryota"/>
    <property type="match status" value="1"/>
</dbReference>
<dbReference type="SMART" id="SM00148">
    <property type="entry name" value="PLCXc"/>
    <property type="match status" value="1"/>
</dbReference>
<evidence type="ECO:0000256" key="5">
    <source>
        <dbReference type="ARBA" id="ARBA00023224"/>
    </source>
</evidence>
<feature type="region of interest" description="Disordered" evidence="7">
    <location>
        <begin position="1"/>
        <end position="109"/>
    </location>
</feature>
<dbReference type="STRING" id="1890364.A0A2P6NHM9"/>
<gene>
    <name evidence="10" type="ORF">PROFUN_09233</name>
</gene>
<evidence type="ECO:0000256" key="4">
    <source>
        <dbReference type="ARBA" id="ARBA00023098"/>
    </source>
</evidence>
<dbReference type="InterPro" id="IPR011993">
    <property type="entry name" value="PH-like_dom_sf"/>
</dbReference>